<dbReference type="RefSeq" id="WP_103128203.1">
    <property type="nucleotide sequence ID" value="NZ_BFAG01000002.1"/>
</dbReference>
<name>A0A2I9D3G0_9DEIO</name>
<accession>A0A2I9D3G0</accession>
<dbReference type="EMBL" id="BFAG01000002">
    <property type="protein sequence ID" value="GBF04740.1"/>
    <property type="molecule type" value="Genomic_DNA"/>
</dbReference>
<dbReference type="Proteomes" id="UP000236569">
    <property type="component" value="Unassembled WGS sequence"/>
</dbReference>
<gene>
    <name evidence="1" type="ORF">DAERI_020337</name>
</gene>
<keyword evidence="2" id="KW-1185">Reference proteome</keyword>
<sequence length="181" mass="19978">MLRFLHVLSSFLTPAFEVEQQFPPRCGERRSLHVTHRPGAGYAVFETRTDEAQGEPAIDAETFEDGLTRPQALRLAARSGTRPETAAAVQASHSALVPAPVPLRLEVHGDLGVVTLHLHEHLDQPGFLAALEWALRTTDAASSLALIGREGEQELAWQVLFERVPWGRGTVREIERLTAHL</sequence>
<evidence type="ECO:0000313" key="2">
    <source>
        <dbReference type="Proteomes" id="UP000236569"/>
    </source>
</evidence>
<evidence type="ECO:0000313" key="1">
    <source>
        <dbReference type="EMBL" id="GBF04740.1"/>
    </source>
</evidence>
<organism evidence="1 2">
    <name type="scientific">Deinococcus aerius</name>
    <dbReference type="NCBI Taxonomy" id="200253"/>
    <lineage>
        <taxon>Bacteria</taxon>
        <taxon>Thermotogati</taxon>
        <taxon>Deinococcota</taxon>
        <taxon>Deinococci</taxon>
        <taxon>Deinococcales</taxon>
        <taxon>Deinococcaceae</taxon>
        <taxon>Deinococcus</taxon>
    </lineage>
</organism>
<dbReference type="AlphaFoldDB" id="A0A2I9D3G0"/>
<dbReference type="OrthoDB" id="64153at2"/>
<comment type="caution">
    <text evidence="1">The sequence shown here is derived from an EMBL/GenBank/DDBJ whole genome shotgun (WGS) entry which is preliminary data.</text>
</comment>
<reference evidence="2" key="1">
    <citation type="submission" date="2018-01" db="EMBL/GenBank/DDBJ databases">
        <title>Draft Genome Sequence of the Radioresistant Bacterium Deinococcus aerius TR0125, Isolated from the Higher Atmosphere above Japan.</title>
        <authorList>
            <person name="Satoh K."/>
            <person name="Arai H."/>
            <person name="Sanzen T."/>
            <person name="Kawaguchi Y."/>
            <person name="Hayashi H."/>
            <person name="Yokobori S."/>
            <person name="Yamagishi A."/>
            <person name="Oono Y."/>
            <person name="Narumi I."/>
        </authorList>
    </citation>
    <scope>NUCLEOTIDE SEQUENCE [LARGE SCALE GENOMIC DNA]</scope>
    <source>
        <strain evidence="2">TR0125</strain>
    </source>
</reference>
<proteinExistence type="predicted"/>
<protein>
    <submittedName>
        <fullName evidence="1">Uncharacterized protein</fullName>
    </submittedName>
</protein>